<evidence type="ECO:0000256" key="1">
    <source>
        <dbReference type="SAM" id="MobiDB-lite"/>
    </source>
</evidence>
<accession>A0A9J6EGK5</accession>
<feature type="compositionally biased region" description="Basic and acidic residues" evidence="1">
    <location>
        <begin position="101"/>
        <end position="114"/>
    </location>
</feature>
<name>A0A9J6EGK5_RHIMP</name>
<feature type="region of interest" description="Disordered" evidence="1">
    <location>
        <begin position="45"/>
        <end position="127"/>
    </location>
</feature>
<sequence>MSSVAAEQQKWHLLPVLAAFKVYGAAHQEACSDLCRVWVVTSSRGPNQKERPVVAAKSERHRNRPSASGDVRDEDEPAGGEAPATIRTGRAAVAGPRSRAKQREKPTRSERATDGEQGGGGLPRLTRARGRVVRALINPDPPGSASPPSPTLKSFLKEITTSRREGVGKMTLKTLRGEESEAEEKITCRRQGPKLRYSGGHLSVHFIEDIVDRTITSLSGAARALRDGSDEDNEDFNESWTRRAMSAERPPVFEGRWSTFPIRLEAYFDVQDITDATKRRAVLVASILDNAIRVVQGCCHPRQFNALI</sequence>
<organism evidence="2 3">
    <name type="scientific">Rhipicephalus microplus</name>
    <name type="common">Cattle tick</name>
    <name type="synonym">Boophilus microplus</name>
    <dbReference type="NCBI Taxonomy" id="6941"/>
    <lineage>
        <taxon>Eukaryota</taxon>
        <taxon>Metazoa</taxon>
        <taxon>Ecdysozoa</taxon>
        <taxon>Arthropoda</taxon>
        <taxon>Chelicerata</taxon>
        <taxon>Arachnida</taxon>
        <taxon>Acari</taxon>
        <taxon>Parasitiformes</taxon>
        <taxon>Ixodida</taxon>
        <taxon>Ixodoidea</taxon>
        <taxon>Ixodidae</taxon>
        <taxon>Rhipicephalinae</taxon>
        <taxon>Rhipicephalus</taxon>
        <taxon>Boophilus</taxon>
    </lineage>
</organism>
<dbReference type="Proteomes" id="UP000821866">
    <property type="component" value="Chromosome 2"/>
</dbReference>
<gene>
    <name evidence="2" type="ORF">HPB51_011432</name>
</gene>
<dbReference type="EMBL" id="JABSTU010000004">
    <property type="protein sequence ID" value="KAH8033364.1"/>
    <property type="molecule type" value="Genomic_DNA"/>
</dbReference>
<reference evidence="2" key="2">
    <citation type="submission" date="2021-09" db="EMBL/GenBank/DDBJ databases">
        <authorList>
            <person name="Jia N."/>
            <person name="Wang J."/>
            <person name="Shi W."/>
            <person name="Du L."/>
            <person name="Sun Y."/>
            <person name="Zhan W."/>
            <person name="Jiang J."/>
            <person name="Wang Q."/>
            <person name="Zhang B."/>
            <person name="Ji P."/>
            <person name="Sakyi L.B."/>
            <person name="Cui X."/>
            <person name="Yuan T."/>
            <person name="Jiang B."/>
            <person name="Yang W."/>
            <person name="Lam T.T.-Y."/>
            <person name="Chang Q."/>
            <person name="Ding S."/>
            <person name="Wang X."/>
            <person name="Zhu J."/>
            <person name="Ruan X."/>
            <person name="Zhao L."/>
            <person name="Wei J."/>
            <person name="Que T."/>
            <person name="Du C."/>
            <person name="Cheng J."/>
            <person name="Dai P."/>
            <person name="Han X."/>
            <person name="Huang E."/>
            <person name="Gao Y."/>
            <person name="Liu J."/>
            <person name="Shao H."/>
            <person name="Ye R."/>
            <person name="Li L."/>
            <person name="Wei W."/>
            <person name="Wang X."/>
            <person name="Wang C."/>
            <person name="Huo Q."/>
            <person name="Li W."/>
            <person name="Guo W."/>
            <person name="Chen H."/>
            <person name="Chen S."/>
            <person name="Zhou L."/>
            <person name="Zhou L."/>
            <person name="Ni X."/>
            <person name="Tian J."/>
            <person name="Zhou Y."/>
            <person name="Sheng Y."/>
            <person name="Liu T."/>
            <person name="Pan Y."/>
            <person name="Xia L."/>
            <person name="Li J."/>
            <person name="Zhao F."/>
            <person name="Cao W."/>
        </authorList>
    </citation>
    <scope>NUCLEOTIDE SEQUENCE</scope>
    <source>
        <strain evidence="2">Rmic-2018</strain>
        <tissue evidence="2">Larvae</tissue>
    </source>
</reference>
<comment type="caution">
    <text evidence="2">The sequence shown here is derived from an EMBL/GenBank/DDBJ whole genome shotgun (WGS) entry which is preliminary data.</text>
</comment>
<evidence type="ECO:0000313" key="2">
    <source>
        <dbReference type="EMBL" id="KAH8033364.1"/>
    </source>
</evidence>
<keyword evidence="3" id="KW-1185">Reference proteome</keyword>
<dbReference type="AlphaFoldDB" id="A0A9J6EGK5"/>
<proteinExistence type="predicted"/>
<reference evidence="2" key="1">
    <citation type="journal article" date="2020" name="Cell">
        <title>Large-Scale Comparative Analyses of Tick Genomes Elucidate Their Genetic Diversity and Vector Capacities.</title>
        <authorList>
            <consortium name="Tick Genome and Microbiome Consortium (TIGMIC)"/>
            <person name="Jia N."/>
            <person name="Wang J."/>
            <person name="Shi W."/>
            <person name="Du L."/>
            <person name="Sun Y."/>
            <person name="Zhan W."/>
            <person name="Jiang J.F."/>
            <person name="Wang Q."/>
            <person name="Zhang B."/>
            <person name="Ji P."/>
            <person name="Bell-Sakyi L."/>
            <person name="Cui X.M."/>
            <person name="Yuan T.T."/>
            <person name="Jiang B.G."/>
            <person name="Yang W.F."/>
            <person name="Lam T.T."/>
            <person name="Chang Q.C."/>
            <person name="Ding S.J."/>
            <person name="Wang X.J."/>
            <person name="Zhu J.G."/>
            <person name="Ruan X.D."/>
            <person name="Zhao L."/>
            <person name="Wei J.T."/>
            <person name="Ye R.Z."/>
            <person name="Que T.C."/>
            <person name="Du C.H."/>
            <person name="Zhou Y.H."/>
            <person name="Cheng J.X."/>
            <person name="Dai P.F."/>
            <person name="Guo W.B."/>
            <person name="Han X.H."/>
            <person name="Huang E.J."/>
            <person name="Li L.F."/>
            <person name="Wei W."/>
            <person name="Gao Y.C."/>
            <person name="Liu J.Z."/>
            <person name="Shao H.Z."/>
            <person name="Wang X."/>
            <person name="Wang C.C."/>
            <person name="Yang T.C."/>
            <person name="Huo Q.B."/>
            <person name="Li W."/>
            <person name="Chen H.Y."/>
            <person name="Chen S.E."/>
            <person name="Zhou L.G."/>
            <person name="Ni X.B."/>
            <person name="Tian J.H."/>
            <person name="Sheng Y."/>
            <person name="Liu T."/>
            <person name="Pan Y.S."/>
            <person name="Xia L.Y."/>
            <person name="Li J."/>
            <person name="Zhao F."/>
            <person name="Cao W.C."/>
        </authorList>
    </citation>
    <scope>NUCLEOTIDE SEQUENCE</scope>
    <source>
        <strain evidence="2">Rmic-2018</strain>
    </source>
</reference>
<evidence type="ECO:0000313" key="3">
    <source>
        <dbReference type="Proteomes" id="UP000821866"/>
    </source>
</evidence>
<protein>
    <submittedName>
        <fullName evidence="2">Uncharacterized protein</fullName>
    </submittedName>
</protein>